<organism evidence="2 3">
    <name type="scientific">Aromia moschata</name>
    <dbReference type="NCBI Taxonomy" id="1265417"/>
    <lineage>
        <taxon>Eukaryota</taxon>
        <taxon>Metazoa</taxon>
        <taxon>Ecdysozoa</taxon>
        <taxon>Arthropoda</taxon>
        <taxon>Hexapoda</taxon>
        <taxon>Insecta</taxon>
        <taxon>Pterygota</taxon>
        <taxon>Neoptera</taxon>
        <taxon>Endopterygota</taxon>
        <taxon>Coleoptera</taxon>
        <taxon>Polyphaga</taxon>
        <taxon>Cucujiformia</taxon>
        <taxon>Chrysomeloidea</taxon>
        <taxon>Cerambycidae</taxon>
        <taxon>Cerambycinae</taxon>
        <taxon>Callichromatini</taxon>
        <taxon>Aromia</taxon>
    </lineage>
</organism>
<keyword evidence="3" id="KW-1185">Reference proteome</keyword>
<gene>
    <name evidence="2" type="ORF">NQ318_005582</name>
</gene>
<name>A0AAV8XII6_9CUCU</name>
<feature type="compositionally biased region" description="Acidic residues" evidence="1">
    <location>
        <begin position="399"/>
        <end position="412"/>
    </location>
</feature>
<feature type="region of interest" description="Disordered" evidence="1">
    <location>
        <begin position="184"/>
        <end position="212"/>
    </location>
</feature>
<proteinExistence type="predicted"/>
<feature type="compositionally biased region" description="Basic and acidic residues" evidence="1">
    <location>
        <begin position="370"/>
        <end position="381"/>
    </location>
</feature>
<evidence type="ECO:0000256" key="1">
    <source>
        <dbReference type="SAM" id="MobiDB-lite"/>
    </source>
</evidence>
<feature type="compositionally biased region" description="Polar residues" evidence="1">
    <location>
        <begin position="382"/>
        <end position="393"/>
    </location>
</feature>
<sequence>MTATFIITPRVPRATAAPSDTNPRHWAARRCVHFGRRASASMCTVTSGIWNLGKTESYTLLLGIPTRRVFKKHTARSYIKIQGLPMEYPLKSLTQLQMSQSSERKVTAVDSLVVNFEEESDDESAPTFSPAKNRLVRVKTLDEIKLEKIQADVAAYYSYHGQNSPPQPPADTDDLRQRIVRRIISKGQPSQERSVSHKPLPSERNRIYKRLNQDTVLGDDPLRKKPKIVHCNNEGLFQVTVNKPQASSDLRGAGTSQNQKDRQPRGARHKDKNLGGNTGRAKAHSRVVATAEEEAEVSSTSPDENFHINANKDMMELGGEHTITRRKIKLRRKLPIYEENVSSDKDEDVIMLNEDDRLSITDDVKTTAANEEAKTVDERTSKPAQTVDNTGRTYKTEDDVLFSEDDDDITKT</sequence>
<feature type="compositionally biased region" description="Polar residues" evidence="1">
    <location>
        <begin position="240"/>
        <end position="258"/>
    </location>
</feature>
<feature type="region of interest" description="Disordered" evidence="1">
    <location>
        <begin position="240"/>
        <end position="287"/>
    </location>
</feature>
<reference evidence="2" key="1">
    <citation type="journal article" date="2023" name="Insect Mol. Biol.">
        <title>Genome sequencing provides insights into the evolution of gene families encoding plant cell wall-degrading enzymes in longhorned beetles.</title>
        <authorList>
            <person name="Shin N.R."/>
            <person name="Okamura Y."/>
            <person name="Kirsch R."/>
            <person name="Pauchet Y."/>
        </authorList>
    </citation>
    <scope>NUCLEOTIDE SEQUENCE</scope>
    <source>
        <strain evidence="2">AMC_N1</strain>
    </source>
</reference>
<comment type="caution">
    <text evidence="2">The sequence shown here is derived from an EMBL/GenBank/DDBJ whole genome shotgun (WGS) entry which is preliminary data.</text>
</comment>
<dbReference type="AlphaFoldDB" id="A0AAV8XII6"/>
<evidence type="ECO:0000313" key="2">
    <source>
        <dbReference type="EMBL" id="KAJ8938728.1"/>
    </source>
</evidence>
<feature type="region of interest" description="Disordered" evidence="1">
    <location>
        <begin position="370"/>
        <end position="412"/>
    </location>
</feature>
<dbReference type="EMBL" id="JAPWTK010000538">
    <property type="protein sequence ID" value="KAJ8938728.1"/>
    <property type="molecule type" value="Genomic_DNA"/>
</dbReference>
<protein>
    <submittedName>
        <fullName evidence="2">Uncharacterized protein</fullName>
    </submittedName>
</protein>
<accession>A0AAV8XII6</accession>
<evidence type="ECO:0000313" key="3">
    <source>
        <dbReference type="Proteomes" id="UP001162162"/>
    </source>
</evidence>
<dbReference type="Proteomes" id="UP001162162">
    <property type="component" value="Unassembled WGS sequence"/>
</dbReference>